<accession>A0A386ZNJ2</accession>
<name>A0A386ZNJ2_9NOCA</name>
<gene>
    <name evidence="2" type="ORF">D7D52_13725</name>
</gene>
<dbReference type="KEGG" id="nyu:D7D52_13725"/>
<reference evidence="2 3" key="1">
    <citation type="submission" date="2018-09" db="EMBL/GenBank/DDBJ databases">
        <title>Nocardia yunnanensis sp. nov., an actinomycete isolated from a soil sample.</title>
        <authorList>
            <person name="Zhang J."/>
        </authorList>
    </citation>
    <scope>NUCLEOTIDE SEQUENCE [LARGE SCALE GENOMIC DNA]</scope>
    <source>
        <strain evidence="2 3">CFHS0054</strain>
    </source>
</reference>
<sequence length="181" mass="19097">MLGTLSLIVLGYSGFRFAVALGYLPAGLPGGQPREMAVRRVRQQHRLVSRSWLECTVAGKALWLPVYFEPVLVTFTQETAEIEGRAVRVDGQRVYPAGRVRGSEPVGNLIDNPARADSEALGRTGVGRRLVLDGQSAIVGPFAGLLWVYAAGGGVPAFVGATVVGAAVAVWLVALRGSDPS</sequence>
<dbReference type="AlphaFoldDB" id="A0A386ZNJ2"/>
<organism evidence="2 3">
    <name type="scientific">Nocardia yunnanensis</name>
    <dbReference type="NCBI Taxonomy" id="2382165"/>
    <lineage>
        <taxon>Bacteria</taxon>
        <taxon>Bacillati</taxon>
        <taxon>Actinomycetota</taxon>
        <taxon>Actinomycetes</taxon>
        <taxon>Mycobacteriales</taxon>
        <taxon>Nocardiaceae</taxon>
        <taxon>Nocardia</taxon>
    </lineage>
</organism>
<feature type="transmembrane region" description="Helical" evidence="1">
    <location>
        <begin position="6"/>
        <end position="26"/>
    </location>
</feature>
<dbReference type="EMBL" id="CP032568">
    <property type="protein sequence ID" value="AYF79008.1"/>
    <property type="molecule type" value="Genomic_DNA"/>
</dbReference>
<proteinExistence type="predicted"/>
<dbReference type="OrthoDB" id="4569735at2"/>
<protein>
    <submittedName>
        <fullName evidence="2">Uncharacterized protein</fullName>
    </submittedName>
</protein>
<keyword evidence="3" id="KW-1185">Reference proteome</keyword>
<evidence type="ECO:0000313" key="3">
    <source>
        <dbReference type="Proteomes" id="UP000267164"/>
    </source>
</evidence>
<keyword evidence="1" id="KW-1133">Transmembrane helix</keyword>
<evidence type="ECO:0000313" key="2">
    <source>
        <dbReference type="EMBL" id="AYF79008.1"/>
    </source>
</evidence>
<keyword evidence="1" id="KW-0812">Transmembrane</keyword>
<keyword evidence="1" id="KW-0472">Membrane</keyword>
<feature type="transmembrane region" description="Helical" evidence="1">
    <location>
        <begin position="155"/>
        <end position="175"/>
    </location>
</feature>
<dbReference type="Proteomes" id="UP000267164">
    <property type="component" value="Chromosome"/>
</dbReference>
<evidence type="ECO:0000256" key="1">
    <source>
        <dbReference type="SAM" id="Phobius"/>
    </source>
</evidence>